<comment type="caution">
    <text evidence="7">Lacks conserved residue(s) required for the propagation of feature annotation.</text>
</comment>
<dbReference type="InterPro" id="IPR000152">
    <property type="entry name" value="EGF-type_Asp/Asn_hydroxyl_site"/>
</dbReference>
<keyword evidence="2 7" id="KW-0245">EGF-like domain</keyword>
<evidence type="ECO:0000256" key="3">
    <source>
        <dbReference type="ARBA" id="ARBA00022729"/>
    </source>
</evidence>
<feature type="domain" description="EGF-like" evidence="9">
    <location>
        <begin position="104"/>
        <end position="144"/>
    </location>
</feature>
<feature type="disulfide bond" evidence="7">
    <location>
        <begin position="52"/>
        <end position="61"/>
    </location>
</feature>
<evidence type="ECO:0000259" key="9">
    <source>
        <dbReference type="PROSITE" id="PS50026"/>
    </source>
</evidence>
<dbReference type="InterPro" id="IPR001881">
    <property type="entry name" value="EGF-like_Ca-bd_dom"/>
</dbReference>
<feature type="chain" id="PRO_5036779113" description="EGF-like domain-containing protein" evidence="8">
    <location>
        <begin position="19"/>
        <end position="147"/>
    </location>
</feature>
<dbReference type="InterPro" id="IPR009030">
    <property type="entry name" value="Growth_fac_rcpt_cys_sf"/>
</dbReference>
<evidence type="ECO:0000256" key="6">
    <source>
        <dbReference type="ARBA" id="ARBA00023180"/>
    </source>
</evidence>
<dbReference type="InterPro" id="IPR049883">
    <property type="entry name" value="NOTCH1_EGF-like"/>
</dbReference>
<evidence type="ECO:0000256" key="5">
    <source>
        <dbReference type="ARBA" id="ARBA00023157"/>
    </source>
</evidence>
<dbReference type="FunFam" id="2.10.25.10:FF:000125">
    <property type="entry name" value="Neurogenic locus notch protein-like"/>
    <property type="match status" value="1"/>
</dbReference>
<dbReference type="InterPro" id="IPR018097">
    <property type="entry name" value="EGF_Ca-bd_CS"/>
</dbReference>
<dbReference type="RefSeq" id="XP_020916542.1">
    <property type="nucleotide sequence ID" value="XM_021060883.2"/>
</dbReference>
<name>A0A913Y7X0_EXADI</name>
<dbReference type="PROSITE" id="PS00010">
    <property type="entry name" value="ASX_HYDROXYL"/>
    <property type="match status" value="2"/>
</dbReference>
<evidence type="ECO:0000313" key="11">
    <source>
        <dbReference type="Proteomes" id="UP000887567"/>
    </source>
</evidence>
<dbReference type="SMART" id="SM00181">
    <property type="entry name" value="EGF"/>
    <property type="match status" value="3"/>
</dbReference>
<dbReference type="Pfam" id="PF12661">
    <property type="entry name" value="hEGF"/>
    <property type="match status" value="1"/>
</dbReference>
<keyword evidence="5 7" id="KW-1015">Disulfide bond</keyword>
<feature type="domain" description="EGF-like" evidence="9">
    <location>
        <begin position="26"/>
        <end position="62"/>
    </location>
</feature>
<organism evidence="10 11">
    <name type="scientific">Exaiptasia diaphana</name>
    <name type="common">Tropical sea anemone</name>
    <name type="synonym">Aiptasia pulchella</name>
    <dbReference type="NCBI Taxonomy" id="2652724"/>
    <lineage>
        <taxon>Eukaryota</taxon>
        <taxon>Metazoa</taxon>
        <taxon>Cnidaria</taxon>
        <taxon>Anthozoa</taxon>
        <taxon>Hexacorallia</taxon>
        <taxon>Actiniaria</taxon>
        <taxon>Aiptasiidae</taxon>
        <taxon>Exaiptasia</taxon>
    </lineage>
</organism>
<reference evidence="10" key="1">
    <citation type="submission" date="2022-11" db="UniProtKB">
        <authorList>
            <consortium name="EnsemblMetazoa"/>
        </authorList>
    </citation>
    <scope>IDENTIFICATION</scope>
</reference>
<keyword evidence="6" id="KW-0325">Glycoprotein</keyword>
<dbReference type="GeneID" id="110253932"/>
<feature type="disulfide bond" evidence="7">
    <location>
        <begin position="92"/>
        <end position="101"/>
    </location>
</feature>
<protein>
    <recommendedName>
        <fullName evidence="9">EGF-like domain-containing protein</fullName>
    </recommendedName>
</protein>
<dbReference type="InterPro" id="IPR000742">
    <property type="entry name" value="EGF"/>
</dbReference>
<dbReference type="PROSITE" id="PS00022">
    <property type="entry name" value="EGF_1"/>
    <property type="match status" value="2"/>
</dbReference>
<dbReference type="SMART" id="SM00179">
    <property type="entry name" value="EGF_CA"/>
    <property type="match status" value="2"/>
</dbReference>
<dbReference type="KEGG" id="epa:110253932"/>
<dbReference type="AlphaFoldDB" id="A0A913Y7X0"/>
<dbReference type="PROSITE" id="PS01186">
    <property type="entry name" value="EGF_2"/>
    <property type="match status" value="1"/>
</dbReference>
<keyword evidence="11" id="KW-1185">Reference proteome</keyword>
<keyword evidence="3 8" id="KW-0732">Signal</keyword>
<feature type="domain" description="EGF-like" evidence="9">
    <location>
        <begin position="64"/>
        <end position="102"/>
    </location>
</feature>
<dbReference type="OMA" id="INGSTHC"/>
<evidence type="ECO:0000256" key="4">
    <source>
        <dbReference type="ARBA" id="ARBA00022737"/>
    </source>
</evidence>
<dbReference type="PROSITE" id="PS50026">
    <property type="entry name" value="EGF_3"/>
    <property type="match status" value="3"/>
</dbReference>
<dbReference type="InterPro" id="IPR013032">
    <property type="entry name" value="EGF-like_CS"/>
</dbReference>
<sequence>MLTLKGTVVLALGLVTIAVEDAFTKQIFTCTTGWCLNGGACSIINGSTHCSCPANFTGKRCELDVDECSTLSQPCKNGGTCTNIIGGYYCKCTTGWEGSDCSINIDECKTDDGYPVCQNGGTCVDRVGSYKCICPPGKTGKHLNYFV</sequence>
<evidence type="ECO:0000313" key="10">
    <source>
        <dbReference type="EnsemblMetazoa" id="XP_020916542.1"/>
    </source>
</evidence>
<evidence type="ECO:0000256" key="2">
    <source>
        <dbReference type="ARBA" id="ARBA00022536"/>
    </source>
</evidence>
<dbReference type="PANTHER" id="PTHR12916:SF4">
    <property type="entry name" value="UNINFLATABLE, ISOFORM C"/>
    <property type="match status" value="1"/>
</dbReference>
<dbReference type="OrthoDB" id="5986857at2759"/>
<dbReference type="GO" id="GO:0005509">
    <property type="term" value="F:calcium ion binding"/>
    <property type="evidence" value="ECO:0007669"/>
    <property type="project" value="InterPro"/>
</dbReference>
<dbReference type="Pfam" id="PF07645">
    <property type="entry name" value="EGF_CA"/>
    <property type="match status" value="1"/>
</dbReference>
<dbReference type="Gene3D" id="2.10.25.10">
    <property type="entry name" value="Laminin"/>
    <property type="match status" value="3"/>
</dbReference>
<evidence type="ECO:0000256" key="7">
    <source>
        <dbReference type="PROSITE-ProRule" id="PRU00076"/>
    </source>
</evidence>
<dbReference type="PANTHER" id="PTHR12916">
    <property type="entry name" value="CYTOCHROME C OXIDASE POLYPEPTIDE VIC-2"/>
    <property type="match status" value="1"/>
</dbReference>
<feature type="signal peptide" evidence="8">
    <location>
        <begin position="1"/>
        <end position="18"/>
    </location>
</feature>
<dbReference type="FunFam" id="2.10.25.10:FF:000006">
    <property type="entry name" value="Versican core protein-like isoform 1"/>
    <property type="match status" value="1"/>
</dbReference>
<dbReference type="SUPFAM" id="SSF57184">
    <property type="entry name" value="Growth factor receptor domain"/>
    <property type="match status" value="1"/>
</dbReference>
<dbReference type="CDD" id="cd00054">
    <property type="entry name" value="EGF_CA"/>
    <property type="match status" value="3"/>
</dbReference>
<dbReference type="PROSITE" id="PS01187">
    <property type="entry name" value="EGF_CA"/>
    <property type="match status" value="1"/>
</dbReference>
<accession>A0A913Y7X0</accession>
<dbReference type="EnsemblMetazoa" id="XM_021060883.2">
    <property type="protein sequence ID" value="XP_020916542.1"/>
    <property type="gene ID" value="LOC110253932"/>
</dbReference>
<evidence type="ECO:0000256" key="8">
    <source>
        <dbReference type="SAM" id="SignalP"/>
    </source>
</evidence>
<evidence type="ECO:0000256" key="1">
    <source>
        <dbReference type="ARBA" id="ARBA00006373"/>
    </source>
</evidence>
<dbReference type="Proteomes" id="UP000887567">
    <property type="component" value="Unplaced"/>
</dbReference>
<comment type="similarity">
    <text evidence="1">Belongs to the EGF domain peptide family.</text>
</comment>
<keyword evidence="4" id="KW-0677">Repeat</keyword>
<proteinExistence type="inferred from homology"/>